<dbReference type="EMBL" id="BQNB010020564">
    <property type="protein sequence ID" value="GJT97296.1"/>
    <property type="molecule type" value="Genomic_DNA"/>
</dbReference>
<keyword evidence="2" id="KW-1185">Reference proteome</keyword>
<organism evidence="1 2">
    <name type="scientific">Tanacetum coccineum</name>
    <dbReference type="NCBI Taxonomy" id="301880"/>
    <lineage>
        <taxon>Eukaryota</taxon>
        <taxon>Viridiplantae</taxon>
        <taxon>Streptophyta</taxon>
        <taxon>Embryophyta</taxon>
        <taxon>Tracheophyta</taxon>
        <taxon>Spermatophyta</taxon>
        <taxon>Magnoliopsida</taxon>
        <taxon>eudicotyledons</taxon>
        <taxon>Gunneridae</taxon>
        <taxon>Pentapetalae</taxon>
        <taxon>asterids</taxon>
        <taxon>campanulids</taxon>
        <taxon>Asterales</taxon>
        <taxon>Asteraceae</taxon>
        <taxon>Asteroideae</taxon>
        <taxon>Anthemideae</taxon>
        <taxon>Anthemidinae</taxon>
        <taxon>Tanacetum</taxon>
    </lineage>
</organism>
<accession>A0ABQ5IAZ3</accession>
<evidence type="ECO:0000313" key="1">
    <source>
        <dbReference type="EMBL" id="GJT97296.1"/>
    </source>
</evidence>
<comment type="caution">
    <text evidence="1">The sequence shown here is derived from an EMBL/GenBank/DDBJ whole genome shotgun (WGS) entry which is preliminary data.</text>
</comment>
<name>A0ABQ5IAZ3_9ASTR</name>
<evidence type="ECO:0000313" key="2">
    <source>
        <dbReference type="Proteomes" id="UP001151760"/>
    </source>
</evidence>
<proteinExistence type="predicted"/>
<evidence type="ECO:0008006" key="3">
    <source>
        <dbReference type="Google" id="ProtNLM"/>
    </source>
</evidence>
<gene>
    <name evidence="1" type="ORF">Tco_1092814</name>
</gene>
<dbReference type="Proteomes" id="UP001151760">
    <property type="component" value="Unassembled WGS sequence"/>
</dbReference>
<protein>
    <recommendedName>
        <fullName evidence="3">Pentatricopeptide repeat-containing protein</fullName>
    </recommendedName>
</protein>
<reference evidence="1" key="2">
    <citation type="submission" date="2022-01" db="EMBL/GenBank/DDBJ databases">
        <authorList>
            <person name="Yamashiro T."/>
            <person name="Shiraishi A."/>
            <person name="Satake H."/>
            <person name="Nakayama K."/>
        </authorList>
    </citation>
    <scope>NUCLEOTIDE SEQUENCE</scope>
</reference>
<reference evidence="1" key="1">
    <citation type="journal article" date="2022" name="Int. J. Mol. Sci.">
        <title>Draft Genome of Tanacetum Coccineum: Genomic Comparison of Closely Related Tanacetum-Family Plants.</title>
        <authorList>
            <person name="Yamashiro T."/>
            <person name="Shiraishi A."/>
            <person name="Nakayama K."/>
            <person name="Satake H."/>
        </authorList>
    </citation>
    <scope>NUCLEOTIDE SEQUENCE</scope>
</reference>
<sequence>MLPMYVFLEMGQFELLLLLAGLCSYGCGELEIGVYWFSYHSFNYTISFKSLAMAAFLLLDKLAEVAGSSRLQDRMNLVFSGARSEDESFIGLMRDLCFGFRMRLNKNQRLIAELEALGQRGDALRALDYLREMVARDSGMLSVLDNYWRVLMLGCMIRNFTYT</sequence>